<gene>
    <name evidence="1" type="ORF">RV045_06145</name>
</gene>
<protein>
    <submittedName>
        <fullName evidence="1">Aldehyde dehydrogenase (NADP(+))</fullName>
    </submittedName>
</protein>
<dbReference type="Proteomes" id="UP001364695">
    <property type="component" value="Unassembled WGS sequence"/>
</dbReference>
<keyword evidence="2" id="KW-1185">Reference proteome</keyword>
<evidence type="ECO:0000313" key="2">
    <source>
        <dbReference type="Proteomes" id="UP001364695"/>
    </source>
</evidence>
<comment type="caution">
    <text evidence="1">The sequence shown here is derived from an EMBL/GenBank/DDBJ whole genome shotgun (WGS) entry which is preliminary data.</text>
</comment>
<evidence type="ECO:0000313" key="1">
    <source>
        <dbReference type="EMBL" id="MEJ7138010.1"/>
    </source>
</evidence>
<organism evidence="1 2">
    <name type="scientific">Amphibiibacter pelophylacis</name>
    <dbReference type="NCBI Taxonomy" id="1799477"/>
    <lineage>
        <taxon>Bacteria</taxon>
        <taxon>Pseudomonadati</taxon>
        <taxon>Pseudomonadota</taxon>
        <taxon>Betaproteobacteria</taxon>
        <taxon>Burkholderiales</taxon>
        <taxon>Sphaerotilaceae</taxon>
        <taxon>Amphibiibacter</taxon>
    </lineage>
</organism>
<name>A0ACC6P192_9BURK</name>
<reference evidence="1" key="1">
    <citation type="submission" date="2023-10" db="EMBL/GenBank/DDBJ databases">
        <title>Amphibacter perezi, gen. nov., sp. nov. a novel taxa of the family Comamonadaceae, class Betaproteobacteria isolated from the skin microbiota of Pelophylax perezi from different populations.</title>
        <authorList>
            <person name="Costa S."/>
            <person name="Proenca D.N."/>
            <person name="Lopes I."/>
            <person name="Morais P.V."/>
        </authorList>
    </citation>
    <scope>NUCLEOTIDE SEQUENCE</scope>
    <source>
        <strain evidence="1">SL12-8</strain>
    </source>
</reference>
<dbReference type="EMBL" id="JAWDIE010000007">
    <property type="protein sequence ID" value="MEJ7138010.1"/>
    <property type="molecule type" value="Genomic_DNA"/>
</dbReference>
<sequence length="529" mass="55275">MSTLTGQQLLGCECQDGLEPRFQAFNPATGQHFGPGFSQASAAQIATAAHMAEAAFDDYRQRPIQDRAAFLECIASNIDELGEELTLRAEVETALPAARLTGERGRTVGQLRLFARVLRDGDWQTLAVDPAQTQRAPAPRSDLRLRQIPLGPVAVFGASNFPLAFSVAGGDTASALAAGCPVVIKGHPAHPGTSELVGRAIQRAVRDCGMPTGVFSLLQGNGNGLGAALVQHPAIQAVGFTGSRQGGLALLNLAQSRPQPIPVYAEMSAINPVFMLPGALQHSADALGAAFVESLILGAGQFCTNPGVVLGLRGADWDRFCASAAQILNSKSAATQLTAGIHGAYVKGVSSLCSQDGVTVLAQGNDAEGSCQARPVLLLADAATFAGNPALSAEVFGPCSLLLTCEDVDEMLALARGLEGQLTATLHLQTPQDNALASRLLPILERKAGRILANGFPTGVEVCHTMVHGGPWPATSDSRSTSVGVRAINRFLRPVCYQDIPQDLLPESLRDVSLAHTTHLLDGTLKTAE</sequence>
<accession>A0ACC6P192</accession>
<proteinExistence type="predicted"/>